<evidence type="ECO:0000256" key="1">
    <source>
        <dbReference type="ARBA" id="ARBA00022679"/>
    </source>
</evidence>
<dbReference type="EMBL" id="VGIR01000030">
    <property type="protein sequence ID" value="MBM3331451.1"/>
    <property type="molecule type" value="Genomic_DNA"/>
</dbReference>
<evidence type="ECO:0000313" key="2">
    <source>
        <dbReference type="EMBL" id="MBM3331451.1"/>
    </source>
</evidence>
<comment type="caution">
    <text evidence="2">The sequence shown here is derived from an EMBL/GenBank/DDBJ whole genome shotgun (WGS) entry which is preliminary data.</text>
</comment>
<reference evidence="2" key="1">
    <citation type="submission" date="2019-03" db="EMBL/GenBank/DDBJ databases">
        <title>Lake Tanganyika Metagenome-Assembled Genomes (MAGs).</title>
        <authorList>
            <person name="Tran P."/>
        </authorList>
    </citation>
    <scope>NUCLEOTIDE SEQUENCE</scope>
    <source>
        <strain evidence="2">K_DeepCast_150m_m2_040</strain>
    </source>
</reference>
<dbReference type="Gene3D" id="3.40.50.2000">
    <property type="entry name" value="Glycogen Phosphorylase B"/>
    <property type="match status" value="1"/>
</dbReference>
<proteinExistence type="predicted"/>
<keyword evidence="1" id="KW-0808">Transferase</keyword>
<gene>
    <name evidence="2" type="ORF">FJY68_06310</name>
</gene>
<dbReference type="SUPFAM" id="SSF53756">
    <property type="entry name" value="UDP-Glycosyltransferase/glycogen phosphorylase"/>
    <property type="match status" value="1"/>
</dbReference>
<dbReference type="Pfam" id="PF13692">
    <property type="entry name" value="Glyco_trans_1_4"/>
    <property type="match status" value="1"/>
</dbReference>
<dbReference type="PANTHER" id="PTHR46401">
    <property type="entry name" value="GLYCOSYLTRANSFERASE WBBK-RELATED"/>
    <property type="match status" value="1"/>
</dbReference>
<dbReference type="GO" id="GO:0009103">
    <property type="term" value="P:lipopolysaccharide biosynthetic process"/>
    <property type="evidence" value="ECO:0007669"/>
    <property type="project" value="TreeGrafter"/>
</dbReference>
<sequence length="385" mass="42305">MQIHVAVDAVGIKHSGGATVLLDLLAATLTDDRVSRITVFSSPRSTRNFDLPASGRLVEIEQPLPERSYVHRLLWLRRNLGRECARVGADVLFCATGIGTIPATTPYVTFVQQSLPFSREALQRCSAGLRLRMLVLRHLMEQSCANSWRVIVQTPTMLSWVAGAFRLKEERCLIVMPTARELPSIDAASPVLGEMMTTPVGQRILYVGNDSPYKNVDVAIRGLEYVRAAFPNAKLFITWPATDTVPRDNGVVCLGYLGKADLRKAYELATVLIQPSLVESGPLTMSEAMLVGTPVLVADRPYAHDMCEHAAVFFDPLNPRDFADKTVRLLQDSALRCELSRSGAALVAMRTTSRSYGGLLDVLVRAVQVSRLSRMARSNDSLPSP</sequence>
<accession>A0A938BPS3</accession>
<protein>
    <submittedName>
        <fullName evidence="2">Glycosyltransferase family 4 protein</fullName>
    </submittedName>
</protein>
<evidence type="ECO:0000313" key="3">
    <source>
        <dbReference type="Proteomes" id="UP000779900"/>
    </source>
</evidence>
<dbReference type="Proteomes" id="UP000779900">
    <property type="component" value="Unassembled WGS sequence"/>
</dbReference>
<dbReference type="AlphaFoldDB" id="A0A938BPS3"/>
<name>A0A938BPS3_UNCW3</name>
<organism evidence="2 3">
    <name type="scientific">candidate division WOR-3 bacterium</name>
    <dbReference type="NCBI Taxonomy" id="2052148"/>
    <lineage>
        <taxon>Bacteria</taxon>
        <taxon>Bacteria division WOR-3</taxon>
    </lineage>
</organism>
<dbReference type="GO" id="GO:0016757">
    <property type="term" value="F:glycosyltransferase activity"/>
    <property type="evidence" value="ECO:0007669"/>
    <property type="project" value="TreeGrafter"/>
</dbReference>
<dbReference type="PANTHER" id="PTHR46401:SF2">
    <property type="entry name" value="GLYCOSYLTRANSFERASE WBBK-RELATED"/>
    <property type="match status" value="1"/>
</dbReference>